<accession>A0ABT7L682</accession>
<sequence>MGKKVALACTECLSRNYSTNKNTSETKRLEVRKFCKRCGIYTLHRETK</sequence>
<evidence type="ECO:0000256" key="4">
    <source>
        <dbReference type="ARBA" id="ARBA00035176"/>
    </source>
</evidence>
<gene>
    <name evidence="5 6" type="primary">rpmG</name>
    <name evidence="6" type="ORF">QQS35_13040</name>
</gene>
<evidence type="ECO:0000256" key="3">
    <source>
        <dbReference type="ARBA" id="ARBA00023274"/>
    </source>
</evidence>
<dbReference type="InterPro" id="IPR018264">
    <property type="entry name" value="Ribosomal_bL33_CS"/>
</dbReference>
<evidence type="ECO:0000256" key="2">
    <source>
        <dbReference type="ARBA" id="ARBA00022980"/>
    </source>
</evidence>
<keyword evidence="3 5" id="KW-0687">Ribonucleoprotein</keyword>
<dbReference type="InterPro" id="IPR011332">
    <property type="entry name" value="Ribosomal_zn-bd"/>
</dbReference>
<comment type="caution">
    <text evidence="6">The sequence shown here is derived from an EMBL/GenBank/DDBJ whole genome shotgun (WGS) entry which is preliminary data.</text>
</comment>
<evidence type="ECO:0000313" key="6">
    <source>
        <dbReference type="EMBL" id="MDL4841368.1"/>
    </source>
</evidence>
<dbReference type="GO" id="GO:0005840">
    <property type="term" value="C:ribosome"/>
    <property type="evidence" value="ECO:0007669"/>
    <property type="project" value="UniProtKB-KW"/>
</dbReference>
<dbReference type="PROSITE" id="PS00582">
    <property type="entry name" value="RIBOSOMAL_L33"/>
    <property type="match status" value="1"/>
</dbReference>
<evidence type="ECO:0000256" key="1">
    <source>
        <dbReference type="ARBA" id="ARBA00007596"/>
    </source>
</evidence>
<dbReference type="NCBIfam" id="NF001764">
    <property type="entry name" value="PRK00504.1"/>
    <property type="match status" value="1"/>
</dbReference>
<dbReference type="RefSeq" id="WP_285932606.1">
    <property type="nucleotide sequence ID" value="NZ_JASTZU010000040.1"/>
</dbReference>
<comment type="similarity">
    <text evidence="1 5">Belongs to the bacterial ribosomal protein bL33 family.</text>
</comment>
<keyword evidence="2 5" id="KW-0689">Ribosomal protein</keyword>
<dbReference type="NCBIfam" id="TIGR01023">
    <property type="entry name" value="rpmG_bact"/>
    <property type="match status" value="1"/>
</dbReference>
<proteinExistence type="inferred from homology"/>
<dbReference type="EMBL" id="JASTZU010000040">
    <property type="protein sequence ID" value="MDL4841368.1"/>
    <property type="molecule type" value="Genomic_DNA"/>
</dbReference>
<reference evidence="6 7" key="1">
    <citation type="submission" date="2023-06" db="EMBL/GenBank/DDBJ databases">
        <title>Aquibacillus rhizosphaerae LR5S19.</title>
        <authorList>
            <person name="Sun J.-Q."/>
        </authorList>
    </citation>
    <scope>NUCLEOTIDE SEQUENCE [LARGE SCALE GENOMIC DNA]</scope>
    <source>
        <strain evidence="6 7">LR5S19</strain>
    </source>
</reference>
<dbReference type="Proteomes" id="UP001235343">
    <property type="component" value="Unassembled WGS sequence"/>
</dbReference>
<keyword evidence="7" id="KW-1185">Reference proteome</keyword>
<dbReference type="InterPro" id="IPR038584">
    <property type="entry name" value="Ribosomal_bL33_sf"/>
</dbReference>
<dbReference type="Gene3D" id="2.20.28.120">
    <property type="entry name" value="Ribosomal protein L33"/>
    <property type="match status" value="1"/>
</dbReference>
<evidence type="ECO:0000313" key="7">
    <source>
        <dbReference type="Proteomes" id="UP001235343"/>
    </source>
</evidence>
<name>A0ABT7L682_9BACI</name>
<protein>
    <recommendedName>
        <fullName evidence="4 5">Large ribosomal subunit protein bL33</fullName>
    </recommendedName>
</protein>
<dbReference type="Pfam" id="PF00471">
    <property type="entry name" value="Ribosomal_L33"/>
    <property type="match status" value="1"/>
</dbReference>
<dbReference type="HAMAP" id="MF_00294">
    <property type="entry name" value="Ribosomal_bL33"/>
    <property type="match status" value="1"/>
</dbReference>
<dbReference type="InterPro" id="IPR001705">
    <property type="entry name" value="Ribosomal_bL33"/>
</dbReference>
<evidence type="ECO:0000256" key="5">
    <source>
        <dbReference type="HAMAP-Rule" id="MF_00294"/>
    </source>
</evidence>
<organism evidence="6 7">
    <name type="scientific">Aquibacillus rhizosphaerae</name>
    <dbReference type="NCBI Taxonomy" id="3051431"/>
    <lineage>
        <taxon>Bacteria</taxon>
        <taxon>Bacillati</taxon>
        <taxon>Bacillota</taxon>
        <taxon>Bacilli</taxon>
        <taxon>Bacillales</taxon>
        <taxon>Bacillaceae</taxon>
        <taxon>Aquibacillus</taxon>
    </lineage>
</organism>
<dbReference type="SUPFAM" id="SSF57829">
    <property type="entry name" value="Zn-binding ribosomal proteins"/>
    <property type="match status" value="1"/>
</dbReference>